<dbReference type="PANTHER" id="PTHR11669:SF8">
    <property type="entry name" value="DNA POLYMERASE III SUBUNIT DELTA"/>
    <property type="match status" value="1"/>
</dbReference>
<evidence type="ECO:0000313" key="1">
    <source>
        <dbReference type="EMBL" id="OGF30827.1"/>
    </source>
</evidence>
<gene>
    <name evidence="1" type="ORF">A3H09_00770</name>
</gene>
<sequence length="346" mass="38154">MEKMKVKLNWPLVGNRHIFEFLAKSLSNKNVSGSYIFAGPANIGKNTAAHYFARSLVCESSNQPALSCGACQACQEAIKGTHSDIYLIKKETDKKNISVDQIRGFIRSLGLSSFLNSYKIGIIRGADSLSEGAANALLKTLEESKVKVVIILTVADIEVLPKTIISRSQILRFQPVESDTIYDDLIKNHGASRSQAKNFSRLAAGRPALAVKFLEDNEYCEDYKAKVQSFIDFLSPDLNQRFKAIEKILGERVHNQESANLAGKIIDIWQNLARDLMLEDLGLADLVQHQAFDKELAAMKNKLNQPAGQAGLKSLLSLINILKQAKEHIGFNVSPKLALEKAAVSL</sequence>
<name>A0A1F5SVR6_9BACT</name>
<protein>
    <recommendedName>
        <fullName evidence="3">DNA polymerase III subunit delta</fullName>
    </recommendedName>
</protein>
<dbReference type="AlphaFoldDB" id="A0A1F5SVR6"/>
<proteinExistence type="predicted"/>
<dbReference type="Gene3D" id="3.40.50.300">
    <property type="entry name" value="P-loop containing nucleotide triphosphate hydrolases"/>
    <property type="match status" value="1"/>
</dbReference>
<organism evidence="1 2">
    <name type="scientific">Candidatus Falkowbacteria bacterium RIFCSPLOWO2_12_FULL_45_13</name>
    <dbReference type="NCBI Taxonomy" id="1797991"/>
    <lineage>
        <taxon>Bacteria</taxon>
        <taxon>Candidatus Falkowiibacteriota</taxon>
    </lineage>
</organism>
<comment type="caution">
    <text evidence="1">The sequence shown here is derived from an EMBL/GenBank/DDBJ whole genome shotgun (WGS) entry which is preliminary data.</text>
</comment>
<dbReference type="InterPro" id="IPR050238">
    <property type="entry name" value="DNA_Rep/Repair_Clamp_Loader"/>
</dbReference>
<dbReference type="PANTHER" id="PTHR11669">
    <property type="entry name" value="REPLICATION FACTOR C / DNA POLYMERASE III GAMMA-TAU SUBUNIT"/>
    <property type="match status" value="1"/>
</dbReference>
<dbReference type="Pfam" id="PF13177">
    <property type="entry name" value="DNA_pol3_delta2"/>
    <property type="match status" value="1"/>
</dbReference>
<evidence type="ECO:0008006" key="3">
    <source>
        <dbReference type="Google" id="ProtNLM"/>
    </source>
</evidence>
<dbReference type="Proteomes" id="UP000176915">
    <property type="component" value="Unassembled WGS sequence"/>
</dbReference>
<evidence type="ECO:0000313" key="2">
    <source>
        <dbReference type="Proteomes" id="UP000176915"/>
    </source>
</evidence>
<dbReference type="GO" id="GO:0006261">
    <property type="term" value="P:DNA-templated DNA replication"/>
    <property type="evidence" value="ECO:0007669"/>
    <property type="project" value="TreeGrafter"/>
</dbReference>
<reference evidence="1 2" key="1">
    <citation type="journal article" date="2016" name="Nat. Commun.">
        <title>Thousands of microbial genomes shed light on interconnected biogeochemical processes in an aquifer system.</title>
        <authorList>
            <person name="Anantharaman K."/>
            <person name="Brown C.T."/>
            <person name="Hug L.A."/>
            <person name="Sharon I."/>
            <person name="Castelle C.J."/>
            <person name="Probst A.J."/>
            <person name="Thomas B.C."/>
            <person name="Singh A."/>
            <person name="Wilkins M.J."/>
            <person name="Karaoz U."/>
            <person name="Brodie E.L."/>
            <person name="Williams K.H."/>
            <person name="Hubbard S.S."/>
            <person name="Banfield J.F."/>
        </authorList>
    </citation>
    <scope>NUCLEOTIDE SEQUENCE [LARGE SCALE GENOMIC DNA]</scope>
</reference>
<dbReference type="EMBL" id="MFFY01000035">
    <property type="protein sequence ID" value="OGF30827.1"/>
    <property type="molecule type" value="Genomic_DNA"/>
</dbReference>
<dbReference type="SUPFAM" id="SSF52540">
    <property type="entry name" value="P-loop containing nucleoside triphosphate hydrolases"/>
    <property type="match status" value="1"/>
</dbReference>
<dbReference type="InterPro" id="IPR027417">
    <property type="entry name" value="P-loop_NTPase"/>
</dbReference>
<accession>A0A1F5SVR6</accession>